<dbReference type="AlphaFoldDB" id="A0A4C1UIJ6"/>
<gene>
    <name evidence="1" type="ORF">EVAR_84539_1</name>
</gene>
<keyword evidence="2" id="KW-1185">Reference proteome</keyword>
<accession>A0A4C1UIJ6</accession>
<reference evidence="1 2" key="1">
    <citation type="journal article" date="2019" name="Commun. Biol.">
        <title>The bagworm genome reveals a unique fibroin gene that provides high tensile strength.</title>
        <authorList>
            <person name="Kono N."/>
            <person name="Nakamura H."/>
            <person name="Ohtoshi R."/>
            <person name="Tomita M."/>
            <person name="Numata K."/>
            <person name="Arakawa K."/>
        </authorList>
    </citation>
    <scope>NUCLEOTIDE SEQUENCE [LARGE SCALE GENOMIC DNA]</scope>
</reference>
<evidence type="ECO:0000313" key="1">
    <source>
        <dbReference type="EMBL" id="GBP25980.1"/>
    </source>
</evidence>
<sequence length="100" mass="10898">MAVRLIGATLFQPGLGTLALNHSKMALRSSSSVLYLDGRVVFPFSLVCIQSDAYGRRVGASAFLSDLSLTYRFEVLEPIALEGSQVVQQSIPRLYASRAF</sequence>
<name>A0A4C1UIJ6_EUMVA</name>
<evidence type="ECO:0000313" key="2">
    <source>
        <dbReference type="Proteomes" id="UP000299102"/>
    </source>
</evidence>
<organism evidence="1 2">
    <name type="scientific">Eumeta variegata</name>
    <name type="common">Bagworm moth</name>
    <name type="synonym">Eumeta japonica</name>
    <dbReference type="NCBI Taxonomy" id="151549"/>
    <lineage>
        <taxon>Eukaryota</taxon>
        <taxon>Metazoa</taxon>
        <taxon>Ecdysozoa</taxon>
        <taxon>Arthropoda</taxon>
        <taxon>Hexapoda</taxon>
        <taxon>Insecta</taxon>
        <taxon>Pterygota</taxon>
        <taxon>Neoptera</taxon>
        <taxon>Endopterygota</taxon>
        <taxon>Lepidoptera</taxon>
        <taxon>Glossata</taxon>
        <taxon>Ditrysia</taxon>
        <taxon>Tineoidea</taxon>
        <taxon>Psychidae</taxon>
        <taxon>Oiketicinae</taxon>
        <taxon>Eumeta</taxon>
    </lineage>
</organism>
<comment type="caution">
    <text evidence="1">The sequence shown here is derived from an EMBL/GenBank/DDBJ whole genome shotgun (WGS) entry which is preliminary data.</text>
</comment>
<dbReference type="EMBL" id="BGZK01000174">
    <property type="protein sequence ID" value="GBP25980.1"/>
    <property type="molecule type" value="Genomic_DNA"/>
</dbReference>
<protein>
    <submittedName>
        <fullName evidence="1">Uncharacterized protein</fullName>
    </submittedName>
</protein>
<dbReference type="Proteomes" id="UP000299102">
    <property type="component" value="Unassembled WGS sequence"/>
</dbReference>
<proteinExistence type="predicted"/>